<dbReference type="Proteomes" id="UP000199341">
    <property type="component" value="Unassembled WGS sequence"/>
</dbReference>
<dbReference type="EMBL" id="FNIE01000003">
    <property type="protein sequence ID" value="SDN23581.1"/>
    <property type="molecule type" value="Genomic_DNA"/>
</dbReference>
<keyword evidence="3" id="KW-1185">Reference proteome</keyword>
<feature type="compositionally biased region" description="Basic and acidic residues" evidence="1">
    <location>
        <begin position="62"/>
        <end position="76"/>
    </location>
</feature>
<dbReference type="RefSeq" id="WP_093783516.1">
    <property type="nucleotide sequence ID" value="NZ_FNIE01000003.1"/>
</dbReference>
<dbReference type="OrthoDB" id="3855550at2"/>
<feature type="region of interest" description="Disordered" evidence="1">
    <location>
        <begin position="61"/>
        <end position="83"/>
    </location>
</feature>
<gene>
    <name evidence="2" type="ORF">SAMN05216259_103261</name>
</gene>
<protein>
    <submittedName>
        <fullName evidence="2">Uncharacterized protein</fullName>
    </submittedName>
</protein>
<dbReference type="STRING" id="310781.SAMN05216259_103261"/>
<feature type="region of interest" description="Disordered" evidence="1">
    <location>
        <begin position="23"/>
        <end position="43"/>
    </location>
</feature>
<feature type="compositionally biased region" description="Pro residues" evidence="1">
    <location>
        <begin position="27"/>
        <end position="40"/>
    </location>
</feature>
<evidence type="ECO:0000256" key="1">
    <source>
        <dbReference type="SAM" id="MobiDB-lite"/>
    </source>
</evidence>
<proteinExistence type="predicted"/>
<dbReference type="AlphaFoldDB" id="A0A1G9ZRI2"/>
<sequence length="83" mass="9452">MRHEETEFVGGPLDGRVLEVVTGMTGQPPPDYRVPVPAPEGGPETVHVYHRAPGRGRTRWAYVHDPEGRPHPDRPRWPWSKRP</sequence>
<reference evidence="2 3" key="1">
    <citation type="submission" date="2016-10" db="EMBL/GenBank/DDBJ databases">
        <authorList>
            <person name="de Groot N.N."/>
        </authorList>
    </citation>
    <scope>NUCLEOTIDE SEQUENCE [LARGE SCALE GENOMIC DNA]</scope>
    <source>
        <strain evidence="2 3">CGMCC 4.2022</strain>
    </source>
</reference>
<name>A0A1G9ZRI2_9ACTN</name>
<accession>A0A1G9ZRI2</accession>
<evidence type="ECO:0000313" key="2">
    <source>
        <dbReference type="EMBL" id="SDN23581.1"/>
    </source>
</evidence>
<evidence type="ECO:0000313" key="3">
    <source>
        <dbReference type="Proteomes" id="UP000199341"/>
    </source>
</evidence>
<organism evidence="2 3">
    <name type="scientific">Actinacidiphila guanduensis</name>
    <dbReference type="NCBI Taxonomy" id="310781"/>
    <lineage>
        <taxon>Bacteria</taxon>
        <taxon>Bacillati</taxon>
        <taxon>Actinomycetota</taxon>
        <taxon>Actinomycetes</taxon>
        <taxon>Kitasatosporales</taxon>
        <taxon>Streptomycetaceae</taxon>
        <taxon>Actinacidiphila</taxon>
    </lineage>
</organism>